<evidence type="ECO:0000256" key="1">
    <source>
        <dbReference type="SAM" id="MobiDB-lite"/>
    </source>
</evidence>
<evidence type="ECO:0000313" key="3">
    <source>
        <dbReference type="EMBL" id="SFF07236.1"/>
    </source>
</evidence>
<sequence>MRLSSHLTVVSGRTACADECLNVHWFLSLDDAREKIEHWRQEYNSFRPHSSLGGLTPDEVGKGKEKLTNERPILNL</sequence>
<evidence type="ECO:0000259" key="2">
    <source>
        <dbReference type="Pfam" id="PF13683"/>
    </source>
</evidence>
<dbReference type="PANTHER" id="PTHR47515">
    <property type="entry name" value="LOW CALCIUM RESPONSE LOCUS PROTEIN T"/>
    <property type="match status" value="1"/>
</dbReference>
<proteinExistence type="predicted"/>
<dbReference type="Pfam" id="PF13683">
    <property type="entry name" value="rve_3"/>
    <property type="match status" value="1"/>
</dbReference>
<dbReference type="Proteomes" id="UP000198598">
    <property type="component" value="Unassembled WGS sequence"/>
</dbReference>
<dbReference type="InterPro" id="IPR001584">
    <property type="entry name" value="Integrase_cat-core"/>
</dbReference>
<protein>
    <submittedName>
        <fullName evidence="3">Integrase core domain-containing protein</fullName>
    </submittedName>
</protein>
<organism evidence="3 4">
    <name type="scientific">Spirosoma endophyticum</name>
    <dbReference type="NCBI Taxonomy" id="662367"/>
    <lineage>
        <taxon>Bacteria</taxon>
        <taxon>Pseudomonadati</taxon>
        <taxon>Bacteroidota</taxon>
        <taxon>Cytophagia</taxon>
        <taxon>Cytophagales</taxon>
        <taxon>Cytophagaceae</taxon>
        <taxon>Spirosoma</taxon>
    </lineage>
</organism>
<dbReference type="EMBL" id="FOLQ01000027">
    <property type="protein sequence ID" value="SFF07236.1"/>
    <property type="molecule type" value="Genomic_DNA"/>
</dbReference>
<dbReference type="OrthoDB" id="965762at2"/>
<dbReference type="STRING" id="662367.SAMN05216167_12718"/>
<evidence type="ECO:0000313" key="4">
    <source>
        <dbReference type="Proteomes" id="UP000198598"/>
    </source>
</evidence>
<feature type="compositionally biased region" description="Basic and acidic residues" evidence="1">
    <location>
        <begin position="59"/>
        <end position="69"/>
    </location>
</feature>
<reference evidence="3 4" key="1">
    <citation type="submission" date="2016-10" db="EMBL/GenBank/DDBJ databases">
        <authorList>
            <person name="de Groot N.N."/>
        </authorList>
    </citation>
    <scope>NUCLEOTIDE SEQUENCE [LARGE SCALE GENOMIC DNA]</scope>
    <source>
        <strain evidence="3 4">DSM 26130</strain>
    </source>
</reference>
<feature type="region of interest" description="Disordered" evidence="1">
    <location>
        <begin position="50"/>
        <end position="76"/>
    </location>
</feature>
<gene>
    <name evidence="3" type="ORF">SAMN05216167_12718</name>
</gene>
<accession>A0A1I2FRT8</accession>
<dbReference type="PANTHER" id="PTHR47515:SF1">
    <property type="entry name" value="BLR2054 PROTEIN"/>
    <property type="match status" value="1"/>
</dbReference>
<keyword evidence="4" id="KW-1185">Reference proteome</keyword>
<name>A0A1I2FRT8_9BACT</name>
<dbReference type="GO" id="GO:0015074">
    <property type="term" value="P:DNA integration"/>
    <property type="evidence" value="ECO:0007669"/>
    <property type="project" value="InterPro"/>
</dbReference>
<dbReference type="AlphaFoldDB" id="A0A1I2FRT8"/>
<feature type="domain" description="Integrase catalytic" evidence="2">
    <location>
        <begin position="17"/>
        <end position="57"/>
    </location>
</feature>
<dbReference type="InterPro" id="IPR012337">
    <property type="entry name" value="RNaseH-like_sf"/>
</dbReference>
<dbReference type="SUPFAM" id="SSF53098">
    <property type="entry name" value="Ribonuclease H-like"/>
    <property type="match status" value="1"/>
</dbReference>